<name>A0A853IJ18_9GAMM</name>
<dbReference type="InterPro" id="IPR011041">
    <property type="entry name" value="Quinoprot_gluc/sorb_DH_b-prop"/>
</dbReference>
<dbReference type="Proteomes" id="UP000569732">
    <property type="component" value="Unassembled WGS sequence"/>
</dbReference>
<dbReference type="EMBL" id="JACCKB010000060">
    <property type="protein sequence ID" value="NYZ69075.1"/>
    <property type="molecule type" value="Genomic_DNA"/>
</dbReference>
<evidence type="ECO:0000259" key="1">
    <source>
        <dbReference type="Pfam" id="PF07995"/>
    </source>
</evidence>
<evidence type="ECO:0000313" key="3">
    <source>
        <dbReference type="Proteomes" id="UP000569732"/>
    </source>
</evidence>
<keyword evidence="3" id="KW-1185">Reference proteome</keyword>
<gene>
    <name evidence="2" type="ORF">H0A36_23935</name>
</gene>
<reference evidence="2 3" key="1">
    <citation type="submission" date="2020-07" db="EMBL/GenBank/DDBJ databases">
        <title>Endozoicomonas sp. nov., isolated from sediment.</title>
        <authorList>
            <person name="Gu T."/>
        </authorList>
    </citation>
    <scope>NUCLEOTIDE SEQUENCE [LARGE SCALE GENOMIC DNA]</scope>
    <source>
        <strain evidence="2 3">SM1973</strain>
    </source>
</reference>
<accession>A0A853IJ18</accession>
<protein>
    <submittedName>
        <fullName evidence="2">PQQ-dependent sugar dehydrogenase</fullName>
    </submittedName>
</protein>
<dbReference type="InterPro" id="IPR012938">
    <property type="entry name" value="Glc/Sorbosone_DH"/>
</dbReference>
<proteinExistence type="predicted"/>
<dbReference type="Pfam" id="PF07995">
    <property type="entry name" value="GSDH"/>
    <property type="match status" value="1"/>
</dbReference>
<comment type="caution">
    <text evidence="2">The sequence shown here is derived from an EMBL/GenBank/DDBJ whole genome shotgun (WGS) entry which is preliminary data.</text>
</comment>
<sequence>MFSKTTNALPEIYSYGHRNPQGMVFDSTTQQLWLHEHGPKGGDEINLVKAGENYGWPMITYGREYSGDVITEKTHDPHMEQPHWYWVPSIAPSGMALYRGNQFKNWQGDFLVGALKDRLLARVTLTGLQKGKEQHYNFYKRIRAVTEGPDGFVYLLTDQSPGELLRLLPE</sequence>
<dbReference type="RefSeq" id="WP_180571075.1">
    <property type="nucleotide sequence ID" value="NZ_JACCKB010000060.1"/>
</dbReference>
<evidence type="ECO:0000313" key="2">
    <source>
        <dbReference type="EMBL" id="NYZ69075.1"/>
    </source>
</evidence>
<dbReference type="PANTHER" id="PTHR19328:SF75">
    <property type="entry name" value="ALDOSE SUGAR DEHYDROGENASE YLII"/>
    <property type="match status" value="1"/>
</dbReference>
<feature type="domain" description="Glucose/Sorbosone dehydrogenase" evidence="1">
    <location>
        <begin position="2"/>
        <end position="166"/>
    </location>
</feature>
<dbReference type="Gene3D" id="2.120.10.30">
    <property type="entry name" value="TolB, C-terminal domain"/>
    <property type="match status" value="1"/>
</dbReference>
<dbReference type="InterPro" id="IPR011042">
    <property type="entry name" value="6-blade_b-propeller_TolB-like"/>
</dbReference>
<dbReference type="AlphaFoldDB" id="A0A853IJ18"/>
<organism evidence="2 3">
    <name type="scientific">Spartinivicinus marinus</name>
    <dbReference type="NCBI Taxonomy" id="2994442"/>
    <lineage>
        <taxon>Bacteria</taxon>
        <taxon>Pseudomonadati</taxon>
        <taxon>Pseudomonadota</taxon>
        <taxon>Gammaproteobacteria</taxon>
        <taxon>Oceanospirillales</taxon>
        <taxon>Zooshikellaceae</taxon>
        <taxon>Spartinivicinus</taxon>
    </lineage>
</organism>
<dbReference type="SUPFAM" id="SSF50952">
    <property type="entry name" value="Soluble quinoprotein glucose dehydrogenase"/>
    <property type="match status" value="1"/>
</dbReference>
<dbReference type="PANTHER" id="PTHR19328">
    <property type="entry name" value="HEDGEHOG-INTERACTING PROTEIN"/>
    <property type="match status" value="1"/>
</dbReference>